<dbReference type="InterPro" id="IPR001377">
    <property type="entry name" value="Ribosomal_eS6"/>
</dbReference>
<feature type="compositionally biased region" description="Basic and acidic residues" evidence="7">
    <location>
        <begin position="153"/>
        <end position="164"/>
    </location>
</feature>
<name>A0A3P7QQ41_CYLGO</name>
<evidence type="ECO:0000256" key="2">
    <source>
        <dbReference type="ARBA" id="ARBA00022553"/>
    </source>
</evidence>
<evidence type="ECO:0000256" key="7">
    <source>
        <dbReference type="SAM" id="MobiDB-lite"/>
    </source>
</evidence>
<organism evidence="8 9">
    <name type="scientific">Cylicostephanus goldi</name>
    <name type="common">Nematode worm</name>
    <dbReference type="NCBI Taxonomy" id="71465"/>
    <lineage>
        <taxon>Eukaryota</taxon>
        <taxon>Metazoa</taxon>
        <taxon>Ecdysozoa</taxon>
        <taxon>Nematoda</taxon>
        <taxon>Chromadorea</taxon>
        <taxon>Rhabditida</taxon>
        <taxon>Rhabditina</taxon>
        <taxon>Rhabditomorpha</taxon>
        <taxon>Strongyloidea</taxon>
        <taxon>Strongylidae</taxon>
        <taxon>Cylicostephanus</taxon>
    </lineage>
</organism>
<evidence type="ECO:0000313" key="8">
    <source>
        <dbReference type="EMBL" id="VDN33922.1"/>
    </source>
</evidence>
<dbReference type="GO" id="GO:0006412">
    <property type="term" value="P:translation"/>
    <property type="evidence" value="ECO:0007669"/>
    <property type="project" value="InterPro"/>
</dbReference>
<dbReference type="Proteomes" id="UP000271889">
    <property type="component" value="Unassembled WGS sequence"/>
</dbReference>
<evidence type="ECO:0000256" key="5">
    <source>
        <dbReference type="ARBA" id="ARBA00035278"/>
    </source>
</evidence>
<protein>
    <recommendedName>
        <fullName evidence="5">Small ribosomal subunit protein eS6</fullName>
    </recommendedName>
    <alternativeName>
        <fullName evidence="6">40S ribosomal protein S6</fullName>
    </alternativeName>
</protein>
<dbReference type="PANTHER" id="PTHR11502">
    <property type="entry name" value="40S RIBOSOMAL PROTEIN S6"/>
    <property type="match status" value="1"/>
</dbReference>
<gene>
    <name evidence="8" type="ORF">CGOC_LOCUS12506</name>
</gene>
<dbReference type="Gene3D" id="1.20.5.2650">
    <property type="match status" value="1"/>
</dbReference>
<comment type="similarity">
    <text evidence="1">Belongs to the eukaryotic ribosomal protein eS6 family.</text>
</comment>
<evidence type="ECO:0000313" key="9">
    <source>
        <dbReference type="Proteomes" id="UP000271889"/>
    </source>
</evidence>
<dbReference type="FunFam" id="1.20.5.2650:FF:000004">
    <property type="entry name" value="40S ribosomal protein S6"/>
    <property type="match status" value="1"/>
</dbReference>
<keyword evidence="3" id="KW-0689">Ribosomal protein</keyword>
<keyword evidence="9" id="KW-1185">Reference proteome</keyword>
<dbReference type="GO" id="GO:0005840">
    <property type="term" value="C:ribosome"/>
    <property type="evidence" value="ECO:0007669"/>
    <property type="project" value="UniProtKB-KW"/>
</dbReference>
<keyword evidence="2" id="KW-0597">Phosphoprotein</keyword>
<accession>A0A3P7QQ41</accession>
<proteinExistence type="inferred from homology"/>
<keyword evidence="4" id="KW-0687">Ribonucleoprotein</keyword>
<dbReference type="OrthoDB" id="10260596at2759"/>
<feature type="non-terminal residue" evidence="8">
    <location>
        <position position="1"/>
    </location>
</feature>
<sequence length="164" mass="18996">TIRVRVRSLITYKSIHGHIIIGYILFCYSALSGDQDIEGLTDKVLPRRLGPKRATKIRKLFNLTKEDDVRKYVITHERVREGKPTRIIAPKIQRLITPTVIGRRKALLRKKIQQRQKSREEAAAYHKLMTMYAKEKKDEKVARRRSSASRSSESSEKKAKAAKK</sequence>
<evidence type="ECO:0000256" key="3">
    <source>
        <dbReference type="ARBA" id="ARBA00022980"/>
    </source>
</evidence>
<evidence type="ECO:0000256" key="1">
    <source>
        <dbReference type="ARBA" id="ARBA00009312"/>
    </source>
</evidence>
<dbReference type="GO" id="GO:1990904">
    <property type="term" value="C:ribonucleoprotein complex"/>
    <property type="evidence" value="ECO:0007669"/>
    <property type="project" value="UniProtKB-KW"/>
</dbReference>
<feature type="region of interest" description="Disordered" evidence="7">
    <location>
        <begin position="134"/>
        <end position="164"/>
    </location>
</feature>
<evidence type="ECO:0000256" key="6">
    <source>
        <dbReference type="ARBA" id="ARBA00035403"/>
    </source>
</evidence>
<dbReference type="GO" id="GO:0003735">
    <property type="term" value="F:structural constituent of ribosome"/>
    <property type="evidence" value="ECO:0007669"/>
    <property type="project" value="InterPro"/>
</dbReference>
<reference evidence="8 9" key="1">
    <citation type="submission" date="2018-11" db="EMBL/GenBank/DDBJ databases">
        <authorList>
            <consortium name="Pathogen Informatics"/>
        </authorList>
    </citation>
    <scope>NUCLEOTIDE SEQUENCE [LARGE SCALE GENOMIC DNA]</scope>
</reference>
<dbReference type="EMBL" id="UYRV01123651">
    <property type="protein sequence ID" value="VDN33922.1"/>
    <property type="molecule type" value="Genomic_DNA"/>
</dbReference>
<evidence type="ECO:0000256" key="4">
    <source>
        <dbReference type="ARBA" id="ARBA00023274"/>
    </source>
</evidence>
<dbReference type="AlphaFoldDB" id="A0A3P7QQ41"/>